<feature type="region of interest" description="Disordered" evidence="1">
    <location>
        <begin position="132"/>
        <end position="159"/>
    </location>
</feature>
<dbReference type="Proteomes" id="UP000087171">
    <property type="component" value="Chromosome Ca5"/>
</dbReference>
<keyword evidence="2" id="KW-1185">Reference proteome</keyword>
<evidence type="ECO:0000256" key="1">
    <source>
        <dbReference type="SAM" id="MobiDB-lite"/>
    </source>
</evidence>
<dbReference type="PANTHER" id="PTHR33871:SF18">
    <property type="entry name" value="F24J8.12 PROTEIN"/>
    <property type="match status" value="1"/>
</dbReference>
<accession>A0A3Q7YB41</accession>
<dbReference type="KEGG" id="cam:101491260"/>
<protein>
    <submittedName>
        <fullName evidence="3">Probable serine/threonine-protein kinase dyrk2</fullName>
    </submittedName>
</protein>
<dbReference type="PANTHER" id="PTHR33871">
    <property type="entry name" value="OS05G0503100 PROTEIN-RELATED"/>
    <property type="match status" value="1"/>
</dbReference>
<proteinExistence type="predicted"/>
<gene>
    <name evidence="3" type="primary">LOC101491260</name>
</gene>
<feature type="region of interest" description="Disordered" evidence="1">
    <location>
        <begin position="8"/>
        <end position="76"/>
    </location>
</feature>
<evidence type="ECO:0000313" key="3">
    <source>
        <dbReference type="RefSeq" id="XP_027190232.1"/>
    </source>
</evidence>
<reference evidence="3" key="2">
    <citation type="submission" date="2025-08" db="UniProtKB">
        <authorList>
            <consortium name="RefSeq"/>
        </authorList>
    </citation>
    <scope>IDENTIFICATION</scope>
    <source>
        <tissue evidence="3">Etiolated seedlings</tissue>
    </source>
</reference>
<evidence type="ECO:0000313" key="2">
    <source>
        <dbReference type="Proteomes" id="UP000087171"/>
    </source>
</evidence>
<feature type="region of interest" description="Disordered" evidence="1">
    <location>
        <begin position="215"/>
        <end position="235"/>
    </location>
</feature>
<dbReference type="GO" id="GO:0016301">
    <property type="term" value="F:kinase activity"/>
    <property type="evidence" value="ECO:0007669"/>
    <property type="project" value="UniProtKB-KW"/>
</dbReference>
<keyword evidence="3" id="KW-0808">Transferase</keyword>
<dbReference type="GeneID" id="101491260"/>
<name>A0A3Q7YB41_CICAR</name>
<organism evidence="2 3">
    <name type="scientific">Cicer arietinum</name>
    <name type="common">Chickpea</name>
    <name type="synonym">Garbanzo</name>
    <dbReference type="NCBI Taxonomy" id="3827"/>
    <lineage>
        <taxon>Eukaryota</taxon>
        <taxon>Viridiplantae</taxon>
        <taxon>Streptophyta</taxon>
        <taxon>Embryophyta</taxon>
        <taxon>Tracheophyta</taxon>
        <taxon>Spermatophyta</taxon>
        <taxon>Magnoliopsida</taxon>
        <taxon>eudicotyledons</taxon>
        <taxon>Gunneridae</taxon>
        <taxon>Pentapetalae</taxon>
        <taxon>rosids</taxon>
        <taxon>fabids</taxon>
        <taxon>Fabales</taxon>
        <taxon>Fabaceae</taxon>
        <taxon>Papilionoideae</taxon>
        <taxon>50 kb inversion clade</taxon>
        <taxon>NPAAA clade</taxon>
        <taxon>Hologalegina</taxon>
        <taxon>IRL clade</taxon>
        <taxon>Cicereae</taxon>
        <taxon>Cicer</taxon>
    </lineage>
</organism>
<dbReference type="AlphaFoldDB" id="A0A3Q7YB41"/>
<dbReference type="OrthoDB" id="1745046at2759"/>
<keyword evidence="3" id="KW-0418">Kinase</keyword>
<dbReference type="RefSeq" id="XP_027190232.1">
    <property type="nucleotide sequence ID" value="XM_027334431.1"/>
</dbReference>
<reference evidence="2" key="1">
    <citation type="journal article" date="2013" name="Nat. Biotechnol.">
        <title>Draft genome sequence of chickpea (Cicer arietinum) provides a resource for trait improvement.</title>
        <authorList>
            <person name="Varshney R.K."/>
            <person name="Song C."/>
            <person name="Saxena R.K."/>
            <person name="Azam S."/>
            <person name="Yu S."/>
            <person name="Sharpe A.G."/>
            <person name="Cannon S."/>
            <person name="Baek J."/>
            <person name="Rosen B.D."/>
            <person name="Tar'an B."/>
            <person name="Millan T."/>
            <person name="Zhang X."/>
            <person name="Ramsay L.D."/>
            <person name="Iwata A."/>
            <person name="Wang Y."/>
            <person name="Nelson W."/>
            <person name="Farmer A.D."/>
            <person name="Gaur P.M."/>
            <person name="Soderlund C."/>
            <person name="Penmetsa R.V."/>
            <person name="Xu C."/>
            <person name="Bharti A.K."/>
            <person name="He W."/>
            <person name="Winter P."/>
            <person name="Zhao S."/>
            <person name="Hane J.K."/>
            <person name="Carrasquilla-Garcia N."/>
            <person name="Condie J.A."/>
            <person name="Upadhyaya H.D."/>
            <person name="Luo M.C."/>
            <person name="Thudi M."/>
            <person name="Gowda C.L."/>
            <person name="Singh N.P."/>
            <person name="Lichtenzveig J."/>
            <person name="Gali K.K."/>
            <person name="Rubio J."/>
            <person name="Nadarajan N."/>
            <person name="Dolezel J."/>
            <person name="Bansal K.C."/>
            <person name="Xu X."/>
            <person name="Edwards D."/>
            <person name="Zhang G."/>
            <person name="Kahl G."/>
            <person name="Gil J."/>
            <person name="Singh K.B."/>
            <person name="Datta S.K."/>
            <person name="Jackson S.A."/>
            <person name="Wang J."/>
            <person name="Cook D.R."/>
        </authorList>
    </citation>
    <scope>NUCLEOTIDE SEQUENCE [LARGE SCALE GENOMIC DNA]</scope>
    <source>
        <strain evidence="2">cv. CDC Frontier</strain>
    </source>
</reference>
<dbReference type="PaxDb" id="3827-XP_004503040.1"/>
<feature type="compositionally biased region" description="Low complexity" evidence="1">
    <location>
        <begin position="37"/>
        <end position="60"/>
    </location>
</feature>
<sequence length="282" mass="31571">MGCCISKCTPDDKQHPLQQQQQQQSQFNKHLQDKLVISQPSPISQTPTTTTFHYSSNKISPSPPSPTSSISSLTCTTSNTISSSASSFSSTNSLTSKDRSFSNEFLWSCYKENPHITRIKESSHSFTPKKIVINPSPIKQPPPQNMPQKRMRSNSPTNLTRQKSFRKEVEVLPLKTNNVSRMFGSSPSPSRRFNTTLSDNSVSKRMMNNTTKVSCVKGASSSPNNSSRRLHSSTGLNLRHRETKIDETVVKDVHSSHHHNMDSTIMEDIDNPLISLDCFIFL</sequence>
<feature type="compositionally biased region" description="Low complexity" evidence="1">
    <location>
        <begin position="67"/>
        <end position="76"/>
    </location>
</feature>